<accession>A0A9N9LJ12</accession>
<feature type="compositionally biased region" description="Low complexity" evidence="1">
    <location>
        <begin position="65"/>
        <end position="78"/>
    </location>
</feature>
<proteinExistence type="predicted"/>
<dbReference type="AlphaFoldDB" id="A0A9N9LJ12"/>
<keyword evidence="3" id="KW-1185">Reference proteome</keyword>
<gene>
    <name evidence="2" type="ORF">HYALB_00006671</name>
</gene>
<comment type="caution">
    <text evidence="2">The sequence shown here is derived from an EMBL/GenBank/DDBJ whole genome shotgun (WGS) entry which is preliminary data.</text>
</comment>
<dbReference type="OrthoDB" id="10583306at2759"/>
<sequence length="309" mass="34394">MEYSDNTNFIPTPTPHHHFSHEPTASQIAQSMAAGGILAPSGATYLPYNTTMSTFGFPTSIQQFSPSLNSQSQTTTPTPESPYPYPYYYSHLHSPSDLPLSTPPELPISNTTTTTPLTTLHTQRTYLLSTLAHENHHATTLLTSLAPLTTLPPPYSRRTRKRLTHFCHRLNETTKQETAILSRVNQLTAKINRREYVDALQRERRSEEMLRENARRAVEWLPLDKGWTPVVERGVSLGLDGIEEGMMEMGELRITTPLPLDPTSPSFRPGIRGWGQGGFPFPVLVVSEDSFYGGMGDEKAGNGEWDGNA</sequence>
<evidence type="ECO:0000256" key="1">
    <source>
        <dbReference type="SAM" id="MobiDB-lite"/>
    </source>
</evidence>
<dbReference type="EMBL" id="CAJVRM010000117">
    <property type="protein sequence ID" value="CAG8974888.1"/>
    <property type="molecule type" value="Genomic_DNA"/>
</dbReference>
<feature type="region of interest" description="Disordered" evidence="1">
    <location>
        <begin position="1"/>
        <end position="25"/>
    </location>
</feature>
<feature type="compositionally biased region" description="Polar residues" evidence="1">
    <location>
        <begin position="1"/>
        <end position="11"/>
    </location>
</feature>
<dbReference type="Proteomes" id="UP000701801">
    <property type="component" value="Unassembled WGS sequence"/>
</dbReference>
<protein>
    <submittedName>
        <fullName evidence="2">Uncharacterized protein</fullName>
    </submittedName>
</protein>
<evidence type="ECO:0000313" key="2">
    <source>
        <dbReference type="EMBL" id="CAG8974888.1"/>
    </source>
</evidence>
<evidence type="ECO:0000313" key="3">
    <source>
        <dbReference type="Proteomes" id="UP000701801"/>
    </source>
</evidence>
<feature type="region of interest" description="Disordered" evidence="1">
    <location>
        <begin position="64"/>
        <end position="86"/>
    </location>
</feature>
<name>A0A9N9LJ12_9HELO</name>
<reference evidence="2" key="1">
    <citation type="submission" date="2021-07" db="EMBL/GenBank/DDBJ databases">
        <authorList>
            <person name="Durling M."/>
        </authorList>
    </citation>
    <scope>NUCLEOTIDE SEQUENCE</scope>
</reference>
<organism evidence="2 3">
    <name type="scientific">Hymenoscyphus albidus</name>
    <dbReference type="NCBI Taxonomy" id="595503"/>
    <lineage>
        <taxon>Eukaryota</taxon>
        <taxon>Fungi</taxon>
        <taxon>Dikarya</taxon>
        <taxon>Ascomycota</taxon>
        <taxon>Pezizomycotina</taxon>
        <taxon>Leotiomycetes</taxon>
        <taxon>Helotiales</taxon>
        <taxon>Helotiaceae</taxon>
        <taxon>Hymenoscyphus</taxon>
    </lineage>
</organism>